<evidence type="ECO:0000313" key="4">
    <source>
        <dbReference type="Proteomes" id="UP000002774"/>
    </source>
</evidence>
<dbReference type="InterPro" id="IPR013740">
    <property type="entry name" value="Redoxin"/>
</dbReference>
<dbReference type="GO" id="GO:0016491">
    <property type="term" value="F:oxidoreductase activity"/>
    <property type="evidence" value="ECO:0007669"/>
    <property type="project" value="InterPro"/>
</dbReference>
<dbReference type="Pfam" id="PF08534">
    <property type="entry name" value="Redoxin"/>
    <property type="match status" value="1"/>
</dbReference>
<evidence type="ECO:0000259" key="2">
    <source>
        <dbReference type="PROSITE" id="PS51352"/>
    </source>
</evidence>
<protein>
    <submittedName>
        <fullName evidence="3">Redoxin domain protein</fullName>
    </submittedName>
</protein>
<feature type="signal peptide" evidence="1">
    <location>
        <begin position="1"/>
        <end position="19"/>
    </location>
</feature>
<evidence type="ECO:0000256" key="1">
    <source>
        <dbReference type="SAM" id="SignalP"/>
    </source>
</evidence>
<name>H1YA49_9SPHI</name>
<dbReference type="HOGENOM" id="CLU_042529_1_1_10"/>
<dbReference type="CDD" id="cd02966">
    <property type="entry name" value="TlpA_like_family"/>
    <property type="match status" value="1"/>
</dbReference>
<feature type="domain" description="Thioredoxin" evidence="2">
    <location>
        <begin position="275"/>
        <end position="418"/>
    </location>
</feature>
<dbReference type="InterPro" id="IPR036249">
    <property type="entry name" value="Thioredoxin-like_sf"/>
</dbReference>
<dbReference type="Proteomes" id="UP000002774">
    <property type="component" value="Chromosome"/>
</dbReference>
<keyword evidence="4" id="KW-1185">Reference proteome</keyword>
<dbReference type="InterPro" id="IPR050553">
    <property type="entry name" value="Thioredoxin_ResA/DsbE_sf"/>
</dbReference>
<dbReference type="RefSeq" id="WP_008505823.1">
    <property type="nucleotide sequence ID" value="NZ_CM001403.1"/>
</dbReference>
<dbReference type="PROSITE" id="PS51352">
    <property type="entry name" value="THIOREDOXIN_2"/>
    <property type="match status" value="1"/>
</dbReference>
<evidence type="ECO:0000313" key="3">
    <source>
        <dbReference type="EMBL" id="EHQ25930.1"/>
    </source>
</evidence>
<keyword evidence="1" id="KW-0732">Signal</keyword>
<organism evidence="3 4">
    <name type="scientific">Mucilaginibacter paludis DSM 18603</name>
    <dbReference type="NCBI Taxonomy" id="714943"/>
    <lineage>
        <taxon>Bacteria</taxon>
        <taxon>Pseudomonadati</taxon>
        <taxon>Bacteroidota</taxon>
        <taxon>Sphingobacteriia</taxon>
        <taxon>Sphingobacteriales</taxon>
        <taxon>Sphingobacteriaceae</taxon>
        <taxon>Mucilaginibacter</taxon>
    </lineage>
</organism>
<dbReference type="PANTHER" id="PTHR42852:SF13">
    <property type="entry name" value="PROTEIN DIPZ"/>
    <property type="match status" value="1"/>
</dbReference>
<dbReference type="SUPFAM" id="SSF52833">
    <property type="entry name" value="Thioredoxin-like"/>
    <property type="match status" value="1"/>
</dbReference>
<dbReference type="OrthoDB" id="1095575at2"/>
<dbReference type="EMBL" id="CM001403">
    <property type="protein sequence ID" value="EHQ25930.1"/>
    <property type="molecule type" value="Genomic_DNA"/>
</dbReference>
<dbReference type="eggNOG" id="COG0526">
    <property type="taxonomic scope" value="Bacteria"/>
</dbReference>
<gene>
    <name evidence="3" type="ORF">Mucpa_1776</name>
</gene>
<accession>H1YA49</accession>
<dbReference type="AlphaFoldDB" id="H1YA49"/>
<sequence>MKLKLISMLIMFISLDSFAQPVKPVVTDDLLPNKAAERHKYFPMANNAYLFKMNLIPPDSFIKMVNNFKASFNPEINSGHDDQLKELQKKDIDYYCRYLIFYDYINGYGIDSAKLAEFGKFRATLPSSDNYKQRIDSAYKNVYVKKLTPEESAGLEEYVWGNPDLDDAELFKRSLAYRNWLSDYYMFKVRGTKYKAIPGRGGWLGNPAGMLIVVNNEVKSTFIREYYASRMVNSIIKQVKDTAVKEKAYHDFMAVVTDPYYKEQVTGIYNNYKNMISRAPAPDFTYTDINGKQVSLKDLRGKYVYIDVWATWCAPCKAGLPFLAKIEDEYRGKNIQFVSLDVDKIANKPEWASYVKEHNLPGIQLMADNDFNSDFIRKFNVNSIPRCILIDPAGNIVSGDASDPTSPELRKQLDALVK</sequence>
<dbReference type="Gene3D" id="3.40.30.10">
    <property type="entry name" value="Glutaredoxin"/>
    <property type="match status" value="1"/>
</dbReference>
<dbReference type="PANTHER" id="PTHR42852">
    <property type="entry name" value="THIOL:DISULFIDE INTERCHANGE PROTEIN DSBE"/>
    <property type="match status" value="1"/>
</dbReference>
<proteinExistence type="predicted"/>
<feature type="chain" id="PRO_5003558892" evidence="1">
    <location>
        <begin position="20"/>
        <end position="418"/>
    </location>
</feature>
<reference evidence="3" key="1">
    <citation type="submission" date="2011-09" db="EMBL/GenBank/DDBJ databases">
        <title>The permanent draft genome of Mucilaginibacter paludis DSM 18603.</title>
        <authorList>
            <consortium name="US DOE Joint Genome Institute (JGI-PGF)"/>
            <person name="Lucas S."/>
            <person name="Han J."/>
            <person name="Lapidus A."/>
            <person name="Bruce D."/>
            <person name="Goodwin L."/>
            <person name="Pitluck S."/>
            <person name="Peters L."/>
            <person name="Kyrpides N."/>
            <person name="Mavromatis K."/>
            <person name="Ivanova N."/>
            <person name="Mikhailova N."/>
            <person name="Held B."/>
            <person name="Detter J.C."/>
            <person name="Tapia R."/>
            <person name="Han C."/>
            <person name="Land M."/>
            <person name="Hauser L."/>
            <person name="Markowitz V."/>
            <person name="Cheng J.-F."/>
            <person name="Hugenholtz P."/>
            <person name="Woyke T."/>
            <person name="Wu D."/>
            <person name="Tindall B."/>
            <person name="Brambilla E."/>
            <person name="Klenk H.-P."/>
            <person name="Eisen J.A."/>
        </authorList>
    </citation>
    <scope>NUCLEOTIDE SEQUENCE [LARGE SCALE GENOMIC DNA]</scope>
    <source>
        <strain evidence="3">DSM 18603</strain>
    </source>
</reference>
<dbReference type="InterPro" id="IPR013766">
    <property type="entry name" value="Thioredoxin_domain"/>
</dbReference>
<dbReference type="STRING" id="714943.Mucpa_1776"/>